<dbReference type="AlphaFoldDB" id="A0A402CZ93"/>
<keyword evidence="3" id="KW-1185">Reference proteome</keyword>
<feature type="compositionally biased region" description="Polar residues" evidence="1">
    <location>
        <begin position="8"/>
        <end position="18"/>
    </location>
</feature>
<dbReference type="Proteomes" id="UP000287394">
    <property type="component" value="Chromosome"/>
</dbReference>
<gene>
    <name evidence="2" type="ORF">CCAX7_15490</name>
</gene>
<feature type="region of interest" description="Disordered" evidence="1">
    <location>
        <begin position="1"/>
        <end position="25"/>
    </location>
</feature>
<organism evidence="2 3">
    <name type="scientific">Capsulimonas corticalis</name>
    <dbReference type="NCBI Taxonomy" id="2219043"/>
    <lineage>
        <taxon>Bacteria</taxon>
        <taxon>Bacillati</taxon>
        <taxon>Armatimonadota</taxon>
        <taxon>Armatimonadia</taxon>
        <taxon>Capsulimonadales</taxon>
        <taxon>Capsulimonadaceae</taxon>
        <taxon>Capsulimonas</taxon>
    </lineage>
</organism>
<accession>A0A402CZ93</accession>
<proteinExistence type="predicted"/>
<evidence type="ECO:0000313" key="3">
    <source>
        <dbReference type="Proteomes" id="UP000287394"/>
    </source>
</evidence>
<dbReference type="EMBL" id="AP025739">
    <property type="protein sequence ID" value="BDI29498.1"/>
    <property type="molecule type" value="Genomic_DNA"/>
</dbReference>
<feature type="region of interest" description="Disordered" evidence="1">
    <location>
        <begin position="40"/>
        <end position="77"/>
    </location>
</feature>
<dbReference type="RefSeq" id="WP_119322622.1">
    <property type="nucleotide sequence ID" value="NZ_AP025739.1"/>
</dbReference>
<sequence>MTEERPEQVTQDSTQTPSVDPCPDTDALVERAELDRQVADAQREVAEHQRRVSEQQREVASKLREAIAAAKEQEPRR</sequence>
<protein>
    <submittedName>
        <fullName evidence="2">Uncharacterized protein</fullName>
    </submittedName>
</protein>
<reference evidence="2 3" key="1">
    <citation type="journal article" date="2019" name="Int. J. Syst. Evol. Microbiol.">
        <title>Capsulimonas corticalis gen. nov., sp. nov., an aerobic capsulated bacterium, of a novel bacterial order, Capsulimonadales ord. nov., of the class Armatimonadia of the phylum Armatimonadetes.</title>
        <authorList>
            <person name="Li J."/>
            <person name="Kudo C."/>
            <person name="Tonouchi A."/>
        </authorList>
    </citation>
    <scope>NUCLEOTIDE SEQUENCE [LARGE SCALE GENOMIC DNA]</scope>
    <source>
        <strain evidence="2 3">AX-7</strain>
    </source>
</reference>
<name>A0A402CZ93_9BACT</name>
<evidence type="ECO:0000313" key="2">
    <source>
        <dbReference type="EMBL" id="BDI29498.1"/>
    </source>
</evidence>
<evidence type="ECO:0000256" key="1">
    <source>
        <dbReference type="SAM" id="MobiDB-lite"/>
    </source>
</evidence>
<dbReference type="KEGG" id="ccot:CCAX7_15490"/>